<dbReference type="AlphaFoldDB" id="A0A9D1SKQ9"/>
<reference evidence="2" key="2">
    <citation type="journal article" date="2021" name="PeerJ">
        <title>Extensive microbial diversity within the chicken gut microbiome revealed by metagenomics and culture.</title>
        <authorList>
            <person name="Gilroy R."/>
            <person name="Ravi A."/>
            <person name="Getino M."/>
            <person name="Pursley I."/>
            <person name="Horton D.L."/>
            <person name="Alikhan N.F."/>
            <person name="Baker D."/>
            <person name="Gharbi K."/>
            <person name="Hall N."/>
            <person name="Watson M."/>
            <person name="Adriaenssens E.M."/>
            <person name="Foster-Nyarko E."/>
            <person name="Jarju S."/>
            <person name="Secka A."/>
            <person name="Antonio M."/>
            <person name="Oren A."/>
            <person name="Chaudhuri R.R."/>
            <person name="La Ragione R."/>
            <person name="Hildebrand F."/>
            <person name="Pallen M.J."/>
        </authorList>
    </citation>
    <scope>NUCLEOTIDE SEQUENCE</scope>
    <source>
        <strain evidence="2">CHK160-1198</strain>
    </source>
</reference>
<dbReference type="Pfam" id="PF00202">
    <property type="entry name" value="Aminotran_3"/>
    <property type="match status" value="1"/>
</dbReference>
<sequence>KEIMSMVAPAGPVYQAGTLSGNPLAMAAGITTLDIIAKEGYTEKLTQKTSELLAGLKQAAVQAGVTIQFAQAGSMFGFFFNSKKVENYESATQSDLVAFKTFFLSMLEQGIYLAPSQFETLFMSGAHTEEDLKRTIKAAEVAFRKVAQLA</sequence>
<evidence type="ECO:0000313" key="3">
    <source>
        <dbReference type="Proteomes" id="UP000824099"/>
    </source>
</evidence>
<protein>
    <submittedName>
        <fullName evidence="2">Aminotransferase class III-fold pyridoxal phosphate-dependent enzyme</fullName>
    </submittedName>
</protein>
<reference evidence="2" key="1">
    <citation type="submission" date="2020-10" db="EMBL/GenBank/DDBJ databases">
        <authorList>
            <person name="Gilroy R."/>
        </authorList>
    </citation>
    <scope>NUCLEOTIDE SEQUENCE</scope>
    <source>
        <strain evidence="2">CHK160-1198</strain>
    </source>
</reference>
<dbReference type="Proteomes" id="UP000824099">
    <property type="component" value="Unassembled WGS sequence"/>
</dbReference>
<organism evidence="2 3">
    <name type="scientific">Candidatus Avacidaminococcus intestinavium</name>
    <dbReference type="NCBI Taxonomy" id="2840684"/>
    <lineage>
        <taxon>Bacteria</taxon>
        <taxon>Bacillati</taxon>
        <taxon>Bacillota</taxon>
        <taxon>Negativicutes</taxon>
        <taxon>Acidaminococcales</taxon>
        <taxon>Acidaminococcaceae</taxon>
        <taxon>Acidaminococcaceae incertae sedis</taxon>
        <taxon>Candidatus Avacidaminococcus</taxon>
    </lineage>
</organism>
<dbReference type="InterPro" id="IPR015422">
    <property type="entry name" value="PyrdxlP-dep_Trfase_small"/>
</dbReference>
<dbReference type="SUPFAM" id="SSF53383">
    <property type="entry name" value="PLP-dependent transferases"/>
    <property type="match status" value="1"/>
</dbReference>
<dbReference type="EMBL" id="DVNI01000049">
    <property type="protein sequence ID" value="HIU64069.1"/>
    <property type="molecule type" value="Genomic_DNA"/>
</dbReference>
<keyword evidence="2" id="KW-0032">Aminotransferase</keyword>
<keyword evidence="2" id="KW-0808">Transferase</keyword>
<gene>
    <name evidence="2" type="ORF">IAB06_03380</name>
</gene>
<proteinExistence type="predicted"/>
<feature type="non-terminal residue" evidence="2">
    <location>
        <position position="1"/>
    </location>
</feature>
<comment type="cofactor">
    <cofactor evidence="1">
        <name>pyridoxal 5'-phosphate</name>
        <dbReference type="ChEBI" id="CHEBI:597326"/>
    </cofactor>
</comment>
<dbReference type="GO" id="GO:0030170">
    <property type="term" value="F:pyridoxal phosphate binding"/>
    <property type="evidence" value="ECO:0007669"/>
    <property type="project" value="InterPro"/>
</dbReference>
<evidence type="ECO:0000256" key="1">
    <source>
        <dbReference type="ARBA" id="ARBA00001933"/>
    </source>
</evidence>
<comment type="caution">
    <text evidence="2">The sequence shown here is derived from an EMBL/GenBank/DDBJ whole genome shotgun (WGS) entry which is preliminary data.</text>
</comment>
<name>A0A9D1SKQ9_9FIRM</name>
<dbReference type="Gene3D" id="3.90.1150.10">
    <property type="entry name" value="Aspartate Aminotransferase, domain 1"/>
    <property type="match status" value="1"/>
</dbReference>
<dbReference type="PANTHER" id="PTHR43713">
    <property type="entry name" value="GLUTAMATE-1-SEMIALDEHYDE 2,1-AMINOMUTASE"/>
    <property type="match status" value="1"/>
</dbReference>
<dbReference type="InterPro" id="IPR015424">
    <property type="entry name" value="PyrdxlP-dep_Trfase"/>
</dbReference>
<dbReference type="InterPro" id="IPR005814">
    <property type="entry name" value="Aminotrans_3"/>
</dbReference>
<evidence type="ECO:0000313" key="2">
    <source>
        <dbReference type="EMBL" id="HIU64069.1"/>
    </source>
</evidence>
<dbReference type="GO" id="GO:0008483">
    <property type="term" value="F:transaminase activity"/>
    <property type="evidence" value="ECO:0007669"/>
    <property type="project" value="UniProtKB-KW"/>
</dbReference>
<accession>A0A9D1SKQ9</accession>
<dbReference type="PANTHER" id="PTHR43713:SF3">
    <property type="entry name" value="GLUTAMATE-1-SEMIALDEHYDE 2,1-AMINOMUTASE 1, CHLOROPLASTIC-RELATED"/>
    <property type="match status" value="1"/>
</dbReference>